<dbReference type="GO" id="GO:0019441">
    <property type="term" value="P:L-tryptophan catabolic process to kynurenine"/>
    <property type="evidence" value="ECO:0007669"/>
    <property type="project" value="InterPro"/>
</dbReference>
<gene>
    <name evidence="1" type="ORF">FJZ47_25590</name>
</gene>
<name>A0A937W8J7_UNCTE</name>
<dbReference type="GO" id="GO:0004061">
    <property type="term" value="F:arylformamidase activity"/>
    <property type="evidence" value="ECO:0007669"/>
    <property type="project" value="InterPro"/>
</dbReference>
<dbReference type="InterPro" id="IPR007325">
    <property type="entry name" value="KFase/CYL"/>
</dbReference>
<sequence>MAGHAGNGEEICGDLGQQGTQMDALGHFGFINQPGESPTYFGGLTQNEVVGPTGLLRLGIDKAEPIITSVVLLDAASYVNNSQALAPGYAITPQDIEEDILAAQGLAQRGIKAGDAVFIHTGSGAAWVHSPATYYTQGRLSYDAAVYLAAKKIVLVGLDNPCTDAVVHIPGVGPFPALPSWEHGNNPWLPFGVHHYTLTQAGVHQM</sequence>
<reference evidence="1" key="1">
    <citation type="submission" date="2019-03" db="EMBL/GenBank/DDBJ databases">
        <title>Lake Tanganyika Metagenome-Assembled Genomes (MAGs).</title>
        <authorList>
            <person name="Tran P."/>
        </authorList>
    </citation>
    <scope>NUCLEOTIDE SEQUENCE</scope>
    <source>
        <strain evidence="1">K_DeepCast_65m_m2_066</strain>
    </source>
</reference>
<organism evidence="1 2">
    <name type="scientific">Tectimicrobiota bacterium</name>
    <dbReference type="NCBI Taxonomy" id="2528274"/>
    <lineage>
        <taxon>Bacteria</taxon>
        <taxon>Pseudomonadati</taxon>
        <taxon>Nitrospinota/Tectimicrobiota group</taxon>
        <taxon>Candidatus Tectimicrobiota</taxon>
    </lineage>
</organism>
<dbReference type="InterPro" id="IPR037175">
    <property type="entry name" value="KFase_sf"/>
</dbReference>
<dbReference type="EMBL" id="VGLS01001222">
    <property type="protein sequence ID" value="MBM3227155.1"/>
    <property type="molecule type" value="Genomic_DNA"/>
</dbReference>
<dbReference type="SUPFAM" id="SSF102198">
    <property type="entry name" value="Putative cyclase"/>
    <property type="match status" value="1"/>
</dbReference>
<accession>A0A937W8J7</accession>
<dbReference type="Pfam" id="PF04199">
    <property type="entry name" value="Cyclase"/>
    <property type="match status" value="1"/>
</dbReference>
<comment type="caution">
    <text evidence="1">The sequence shown here is derived from an EMBL/GenBank/DDBJ whole genome shotgun (WGS) entry which is preliminary data.</text>
</comment>
<protein>
    <submittedName>
        <fullName evidence="1">Cyclase family protein</fullName>
    </submittedName>
</protein>
<proteinExistence type="predicted"/>
<dbReference type="AlphaFoldDB" id="A0A937W8J7"/>
<evidence type="ECO:0000313" key="2">
    <source>
        <dbReference type="Proteomes" id="UP000712673"/>
    </source>
</evidence>
<dbReference type="Proteomes" id="UP000712673">
    <property type="component" value="Unassembled WGS sequence"/>
</dbReference>
<dbReference type="Gene3D" id="3.50.30.50">
    <property type="entry name" value="Putative cyclase"/>
    <property type="match status" value="1"/>
</dbReference>
<evidence type="ECO:0000313" key="1">
    <source>
        <dbReference type="EMBL" id="MBM3227155.1"/>
    </source>
</evidence>